<dbReference type="EMBL" id="EQ978122">
    <property type="protein sequence ID" value="EEF26128.1"/>
    <property type="molecule type" value="Genomic_DNA"/>
</dbReference>
<dbReference type="Proteomes" id="UP000008311">
    <property type="component" value="Unassembled WGS sequence"/>
</dbReference>
<keyword evidence="2" id="KW-1185">Reference proteome</keyword>
<dbReference type="AlphaFoldDB" id="B9TDD6"/>
<organism evidence="1 2">
    <name type="scientific">Ricinus communis</name>
    <name type="common">Castor bean</name>
    <dbReference type="NCBI Taxonomy" id="3988"/>
    <lineage>
        <taxon>Eukaryota</taxon>
        <taxon>Viridiplantae</taxon>
        <taxon>Streptophyta</taxon>
        <taxon>Embryophyta</taxon>
        <taxon>Tracheophyta</taxon>
        <taxon>Spermatophyta</taxon>
        <taxon>Magnoliopsida</taxon>
        <taxon>eudicotyledons</taxon>
        <taxon>Gunneridae</taxon>
        <taxon>Pentapetalae</taxon>
        <taxon>rosids</taxon>
        <taxon>fabids</taxon>
        <taxon>Malpighiales</taxon>
        <taxon>Euphorbiaceae</taxon>
        <taxon>Acalyphoideae</taxon>
        <taxon>Acalypheae</taxon>
        <taxon>Ricinus</taxon>
    </lineage>
</organism>
<dbReference type="InterPro" id="IPR035093">
    <property type="entry name" value="RelE/ParE_toxin_dom_sf"/>
</dbReference>
<dbReference type="InParanoid" id="B9TDD6"/>
<gene>
    <name evidence="1" type="ORF">RCOM_1873590</name>
</gene>
<evidence type="ECO:0000313" key="2">
    <source>
        <dbReference type="Proteomes" id="UP000008311"/>
    </source>
</evidence>
<protein>
    <submittedName>
        <fullName evidence="1">Uncharacterized protein</fullName>
    </submittedName>
</protein>
<reference evidence="2" key="1">
    <citation type="journal article" date="2010" name="Nat. Biotechnol.">
        <title>Draft genome sequence of the oilseed species Ricinus communis.</title>
        <authorList>
            <person name="Chan A.P."/>
            <person name="Crabtree J."/>
            <person name="Zhao Q."/>
            <person name="Lorenzi H."/>
            <person name="Orvis J."/>
            <person name="Puiu D."/>
            <person name="Melake-Berhan A."/>
            <person name="Jones K.M."/>
            <person name="Redman J."/>
            <person name="Chen G."/>
            <person name="Cahoon E.B."/>
            <person name="Gedil M."/>
            <person name="Stanke M."/>
            <person name="Haas B.J."/>
            <person name="Wortman J.R."/>
            <person name="Fraser-Liggett C.M."/>
            <person name="Ravel J."/>
            <person name="Rabinowicz P.D."/>
        </authorList>
    </citation>
    <scope>NUCLEOTIDE SEQUENCE [LARGE SCALE GENOMIC DNA]</scope>
    <source>
        <strain evidence="2">cv. Hale</strain>
    </source>
</reference>
<accession>B9TDD6</accession>
<dbReference type="Gene3D" id="3.30.2310.20">
    <property type="entry name" value="RelE-like"/>
    <property type="match status" value="1"/>
</dbReference>
<sequence length="184" mass="20928">MRLRAFLEKIMNIKTEITLSEHHLRLAEKMVEEGAFPSISSLVEAAIEQIDQITHHDDAPNDAVSGMADEIRRRMELPEDRWLPWDGKVMASRVKDRLRQKYANYAGIEVGLAKIDEITEFIDKLTDFPHVGTVRTDIGPKLRAIPASEKAVVCFTVDDATQVVHIICISYAGADWMSRVEKRR</sequence>
<proteinExistence type="predicted"/>
<name>B9TDD6_RICCO</name>
<evidence type="ECO:0000313" key="1">
    <source>
        <dbReference type="EMBL" id="EEF26128.1"/>
    </source>
</evidence>